<protein>
    <submittedName>
        <fullName evidence="1">Uncharacterized protein</fullName>
    </submittedName>
</protein>
<keyword evidence="2" id="KW-1185">Reference proteome</keyword>
<dbReference type="AlphaFoldDB" id="A0A9P6WYT9"/>
<comment type="caution">
    <text evidence="1">The sequence shown here is derived from an EMBL/GenBank/DDBJ whole genome shotgun (WGS) entry which is preliminary data.</text>
</comment>
<evidence type="ECO:0000313" key="2">
    <source>
        <dbReference type="Proteomes" id="UP000716291"/>
    </source>
</evidence>
<dbReference type="Proteomes" id="UP000716291">
    <property type="component" value="Unassembled WGS sequence"/>
</dbReference>
<reference evidence="1" key="1">
    <citation type="journal article" date="2020" name="Microb. Genom.">
        <title>Genetic diversity of clinical and environmental Mucorales isolates obtained from an investigation of mucormycosis cases among solid organ transplant recipients.</title>
        <authorList>
            <person name="Nguyen M.H."/>
            <person name="Kaul D."/>
            <person name="Muto C."/>
            <person name="Cheng S.J."/>
            <person name="Richter R.A."/>
            <person name="Bruno V.M."/>
            <person name="Liu G."/>
            <person name="Beyhan S."/>
            <person name="Sundermann A.J."/>
            <person name="Mounaud S."/>
            <person name="Pasculle A.W."/>
            <person name="Nierman W.C."/>
            <person name="Driscoll E."/>
            <person name="Cumbie R."/>
            <person name="Clancy C.J."/>
            <person name="Dupont C.L."/>
        </authorList>
    </citation>
    <scope>NUCLEOTIDE SEQUENCE</scope>
    <source>
        <strain evidence="1">GL11</strain>
    </source>
</reference>
<name>A0A9P6WYT9_RHIOR</name>
<proteinExistence type="predicted"/>
<gene>
    <name evidence="1" type="ORF">G6F64_011760</name>
</gene>
<dbReference type="EMBL" id="JAANQT010003055">
    <property type="protein sequence ID" value="KAG1301483.1"/>
    <property type="molecule type" value="Genomic_DNA"/>
</dbReference>
<evidence type="ECO:0000313" key="1">
    <source>
        <dbReference type="EMBL" id="KAG1301483.1"/>
    </source>
</evidence>
<organism evidence="1 2">
    <name type="scientific">Rhizopus oryzae</name>
    <name type="common">Mucormycosis agent</name>
    <name type="synonym">Rhizopus arrhizus var. delemar</name>
    <dbReference type="NCBI Taxonomy" id="64495"/>
    <lineage>
        <taxon>Eukaryota</taxon>
        <taxon>Fungi</taxon>
        <taxon>Fungi incertae sedis</taxon>
        <taxon>Mucoromycota</taxon>
        <taxon>Mucoromycotina</taxon>
        <taxon>Mucoromycetes</taxon>
        <taxon>Mucorales</taxon>
        <taxon>Mucorineae</taxon>
        <taxon>Rhizopodaceae</taxon>
        <taxon>Rhizopus</taxon>
    </lineage>
</organism>
<accession>A0A9P6WYT9</accession>
<sequence length="511" mass="59316">MTTYNTGHIALANNYNYKPVPVDFHGYEDENFRYFLERLESYLAINNVHDAREQEHPRIFLARLREAADLANIEDEAVIGCRFRAGLQPEIKRFCIQSSSKTLKDWLNRAEGWWNASRPRRIAMVDNPFIPRNANQALVYPSDSYYQPHHTHPNHNIELIDDYEYGVPGLPYREIQQTNMPVYKSNDHSMLAINQLATMDTSKGYPKQLHDNRNHYRSQQSYNHQQIMETNQQQDLVDLIQKTIRMEFNNHQQYQQPARNYNRNSRYNNSTTNVQYKLTVKKLNGSVTFKQGNGQSNTQNNTKPINKIQQHQLNALLTETENKKSKHNKDLYAAIRPERPPEVGTATPYPKIRQAKDKGKQVAGPSVTKRVTTRSHIEEVNPTTRPKVSIQPQHIDVDMDLPIQEKPQRKAPRVKRTQPDIKYDIVSDVLRHKADIDIGDLITVAPSLRRKLVSECRPKRKPKQEQTSQQSQQTMALLEDEELNTTAVYSTIQHQTASSLQEMCQSRQVLD</sequence>